<dbReference type="VEuPathDB" id="FungiDB:UMAG_12264"/>
<dbReference type="InParanoid" id="A0A0D1DXP7"/>
<keyword evidence="2" id="KW-1185">Reference proteome</keyword>
<dbReference type="GeneID" id="23568014"/>
<sequence length="148" mass="15758">MLSVARSTPAMRAKERIVAWILLLLHALVLALSVLLLLSPNTLFNSQSGLASVGLDTGALFASSALDTTDAPRRNATAGLDRPCDDVQNTIQRQMETRAASASETQVNMMSSLAAEESLIESALPLYSLMERAEKTVTVGAISLRAKS</sequence>
<dbReference type="KEGG" id="uma:UMAG_12264"/>
<evidence type="ECO:0000313" key="2">
    <source>
        <dbReference type="Proteomes" id="UP000000561"/>
    </source>
</evidence>
<dbReference type="AlphaFoldDB" id="A0A0D1DXP7"/>
<organism evidence="1 2">
    <name type="scientific">Mycosarcoma maydis</name>
    <name type="common">Corn smut fungus</name>
    <name type="synonym">Ustilago maydis</name>
    <dbReference type="NCBI Taxonomy" id="5270"/>
    <lineage>
        <taxon>Eukaryota</taxon>
        <taxon>Fungi</taxon>
        <taxon>Dikarya</taxon>
        <taxon>Basidiomycota</taxon>
        <taxon>Ustilaginomycotina</taxon>
        <taxon>Ustilaginomycetes</taxon>
        <taxon>Ustilaginales</taxon>
        <taxon>Ustilaginaceae</taxon>
        <taxon>Mycosarcoma</taxon>
    </lineage>
</organism>
<accession>A0A0D1DXP7</accession>
<name>A0A0D1DXP7_MYCMD</name>
<dbReference type="EMBL" id="CM003153">
    <property type="protein sequence ID" value="KIS67285.1"/>
    <property type="molecule type" value="Genomic_DNA"/>
</dbReference>
<gene>
    <name evidence="1" type="ORF">UMAG_12264</name>
</gene>
<reference evidence="1 2" key="1">
    <citation type="journal article" date="2006" name="Nature">
        <title>Insights from the genome of the biotrophic fungal plant pathogen Ustilago maydis.</title>
        <authorList>
            <person name="Kamper J."/>
            <person name="Kahmann R."/>
            <person name="Bolker M."/>
            <person name="Ma L.J."/>
            <person name="Brefort T."/>
            <person name="Saville B.J."/>
            <person name="Banuett F."/>
            <person name="Kronstad J.W."/>
            <person name="Gold S.E."/>
            <person name="Muller O."/>
            <person name="Perlin M.H."/>
            <person name="Wosten H.A."/>
            <person name="de Vries R."/>
            <person name="Ruiz-Herrera J."/>
            <person name="Reynaga-Pena C.G."/>
            <person name="Snetselaar K."/>
            <person name="McCann M."/>
            <person name="Perez-Martin J."/>
            <person name="Feldbrugge M."/>
            <person name="Basse C.W."/>
            <person name="Steinberg G."/>
            <person name="Ibeas J.I."/>
            <person name="Holloman W."/>
            <person name="Guzman P."/>
            <person name="Farman M."/>
            <person name="Stajich J.E."/>
            <person name="Sentandreu R."/>
            <person name="Gonzalez-Prieto J.M."/>
            <person name="Kennell J.C."/>
            <person name="Molina L."/>
            <person name="Schirawski J."/>
            <person name="Mendoza-Mendoza A."/>
            <person name="Greilinger D."/>
            <person name="Munch K."/>
            <person name="Rossel N."/>
            <person name="Scherer M."/>
            <person name="Vranes M."/>
            <person name="Ladendorf O."/>
            <person name="Vincon V."/>
            <person name="Fuchs U."/>
            <person name="Sandrock B."/>
            <person name="Meng S."/>
            <person name="Ho E.C."/>
            <person name="Cahill M.J."/>
            <person name="Boyce K.J."/>
            <person name="Klose J."/>
            <person name="Klosterman S.J."/>
            <person name="Deelstra H.J."/>
            <person name="Ortiz-Castellanos L."/>
            <person name="Li W."/>
            <person name="Sanchez-Alonso P."/>
            <person name="Schreier P.H."/>
            <person name="Hauser-Hahn I."/>
            <person name="Vaupel M."/>
            <person name="Koopmann E."/>
            <person name="Friedrich G."/>
            <person name="Voss H."/>
            <person name="Schluter T."/>
            <person name="Margolis J."/>
            <person name="Platt D."/>
            <person name="Swimmer C."/>
            <person name="Gnirke A."/>
            <person name="Chen F."/>
            <person name="Vysotskaia V."/>
            <person name="Mannhaupt G."/>
            <person name="Guldener U."/>
            <person name="Munsterkotter M."/>
            <person name="Haase D."/>
            <person name="Oesterheld M."/>
            <person name="Mewes H.W."/>
            <person name="Mauceli E.W."/>
            <person name="DeCaprio D."/>
            <person name="Wade C.M."/>
            <person name="Butler J."/>
            <person name="Young S."/>
            <person name="Jaffe D.B."/>
            <person name="Calvo S."/>
            <person name="Nusbaum C."/>
            <person name="Galagan J."/>
            <person name="Birren B.W."/>
        </authorList>
    </citation>
    <scope>NUCLEOTIDE SEQUENCE [LARGE SCALE GENOMIC DNA]</scope>
    <source>
        <strain evidence="2">DSM 14603 / FGSC 9021 / UM521</strain>
    </source>
</reference>
<protein>
    <submittedName>
        <fullName evidence="1">Uncharacterized protein</fullName>
    </submittedName>
</protein>
<dbReference type="Proteomes" id="UP000000561">
    <property type="component" value="Chromosome 14"/>
</dbReference>
<evidence type="ECO:0000313" key="1">
    <source>
        <dbReference type="EMBL" id="KIS67285.1"/>
    </source>
</evidence>
<proteinExistence type="predicted"/>
<dbReference type="RefSeq" id="XP_011391213.1">
    <property type="nucleotide sequence ID" value="XM_011392911.1"/>
</dbReference>